<reference evidence="4 5" key="1">
    <citation type="submission" date="2021-06" db="EMBL/GenBank/DDBJ databases">
        <title>Caerostris darwini draft genome.</title>
        <authorList>
            <person name="Kono N."/>
            <person name="Arakawa K."/>
        </authorList>
    </citation>
    <scope>NUCLEOTIDE SEQUENCE [LARGE SCALE GENOMIC DNA]</scope>
</reference>
<dbReference type="GO" id="GO:0008010">
    <property type="term" value="F:structural constituent of chitin-based larval cuticle"/>
    <property type="evidence" value="ECO:0007669"/>
    <property type="project" value="TreeGrafter"/>
</dbReference>
<dbReference type="PANTHER" id="PTHR10380">
    <property type="entry name" value="CUTICLE PROTEIN"/>
    <property type="match status" value="1"/>
</dbReference>
<evidence type="ECO:0008006" key="6">
    <source>
        <dbReference type="Google" id="ProtNLM"/>
    </source>
</evidence>
<dbReference type="Proteomes" id="UP001054837">
    <property type="component" value="Unassembled WGS sequence"/>
</dbReference>
<evidence type="ECO:0000313" key="5">
    <source>
        <dbReference type="Proteomes" id="UP001054837"/>
    </source>
</evidence>
<evidence type="ECO:0000256" key="1">
    <source>
        <dbReference type="ARBA" id="ARBA00022460"/>
    </source>
</evidence>
<accession>A0AAV4NF64</accession>
<dbReference type="InterPro" id="IPR050468">
    <property type="entry name" value="Cuticle_Struct_Prot"/>
</dbReference>
<keyword evidence="5" id="KW-1185">Reference proteome</keyword>
<dbReference type="PROSITE" id="PS51155">
    <property type="entry name" value="CHIT_BIND_RR_2"/>
    <property type="match status" value="1"/>
</dbReference>
<dbReference type="EMBL" id="BPLQ01001471">
    <property type="protein sequence ID" value="GIX82064.1"/>
    <property type="molecule type" value="Genomic_DNA"/>
</dbReference>
<gene>
    <name evidence="4" type="ORF">CDAR_320131</name>
</gene>
<dbReference type="Pfam" id="PF00379">
    <property type="entry name" value="Chitin_bind_4"/>
    <property type="match status" value="1"/>
</dbReference>
<sequence>MIAKVVLFCLASLAAAQYGPKYDAPVYAKPYGAPAPYEEKPQPYSFGYDAKDEYGATLNRKEESDDYGNKRGSYGYTDGYGIYRQVDYVADDKGFRAVIKTNEPGTENQNSADAEIHSDAAPVKYEPAPAYGKPYAPAVPAYSKPAPAYRPAPAVYAPAPAYKPAPAVYAPAPVYKPAPVYAPEAAYKPAPAAYGPAPAAYGPAPVVYKPAPAPYAPVYDSAAPKAYSEPAYPAYNAYEAPAYPAAPAYPVAPAHPAAPSGDNHAPY</sequence>
<proteinExistence type="predicted"/>
<feature type="signal peptide" evidence="3">
    <location>
        <begin position="1"/>
        <end position="16"/>
    </location>
</feature>
<evidence type="ECO:0000256" key="2">
    <source>
        <dbReference type="PROSITE-ProRule" id="PRU00497"/>
    </source>
</evidence>
<dbReference type="GO" id="GO:0062129">
    <property type="term" value="C:chitin-based extracellular matrix"/>
    <property type="evidence" value="ECO:0007669"/>
    <property type="project" value="TreeGrafter"/>
</dbReference>
<feature type="chain" id="PRO_5043977468" description="Cuticle protein" evidence="3">
    <location>
        <begin position="17"/>
        <end position="267"/>
    </location>
</feature>
<dbReference type="Gene3D" id="3.10.50.10">
    <property type="match status" value="1"/>
</dbReference>
<evidence type="ECO:0000256" key="3">
    <source>
        <dbReference type="SAM" id="SignalP"/>
    </source>
</evidence>
<protein>
    <recommendedName>
        <fullName evidence="6">Cuticle protein</fullName>
    </recommendedName>
</protein>
<evidence type="ECO:0000313" key="4">
    <source>
        <dbReference type="EMBL" id="GIX82064.1"/>
    </source>
</evidence>
<dbReference type="InterPro" id="IPR029070">
    <property type="entry name" value="Chitinase_insertion_sf"/>
</dbReference>
<organism evidence="4 5">
    <name type="scientific">Caerostris darwini</name>
    <dbReference type="NCBI Taxonomy" id="1538125"/>
    <lineage>
        <taxon>Eukaryota</taxon>
        <taxon>Metazoa</taxon>
        <taxon>Ecdysozoa</taxon>
        <taxon>Arthropoda</taxon>
        <taxon>Chelicerata</taxon>
        <taxon>Arachnida</taxon>
        <taxon>Araneae</taxon>
        <taxon>Araneomorphae</taxon>
        <taxon>Entelegynae</taxon>
        <taxon>Araneoidea</taxon>
        <taxon>Araneidae</taxon>
        <taxon>Caerostris</taxon>
    </lineage>
</organism>
<comment type="caution">
    <text evidence="4">The sequence shown here is derived from an EMBL/GenBank/DDBJ whole genome shotgun (WGS) entry which is preliminary data.</text>
</comment>
<dbReference type="PANTHER" id="PTHR10380:SF173">
    <property type="entry name" value="CUTICULAR PROTEIN 47EF, ISOFORM C-RELATED"/>
    <property type="match status" value="1"/>
</dbReference>
<dbReference type="AlphaFoldDB" id="A0AAV4NF64"/>
<dbReference type="InterPro" id="IPR000618">
    <property type="entry name" value="Insect_cuticle"/>
</dbReference>
<keyword evidence="3" id="KW-0732">Signal</keyword>
<name>A0AAV4NF64_9ARAC</name>
<keyword evidence="1 2" id="KW-0193">Cuticle</keyword>